<proteinExistence type="predicted"/>
<keyword evidence="3" id="KW-0804">Transcription</keyword>
<dbReference type="GO" id="GO:0003677">
    <property type="term" value="F:DNA binding"/>
    <property type="evidence" value="ECO:0007669"/>
    <property type="project" value="UniProtKB-KW"/>
</dbReference>
<gene>
    <name evidence="5" type="ORF">LLJM3_1554</name>
</gene>
<dbReference type="Pfam" id="PF12802">
    <property type="entry name" value="MarR_2"/>
    <property type="match status" value="1"/>
</dbReference>
<name>A0AA34TK24_LACLC</name>
<dbReference type="PRINTS" id="PR00598">
    <property type="entry name" value="HTHMARR"/>
</dbReference>
<evidence type="ECO:0000256" key="1">
    <source>
        <dbReference type="ARBA" id="ARBA00023015"/>
    </source>
</evidence>
<keyword evidence="1" id="KW-0805">Transcription regulation</keyword>
<evidence type="ECO:0000256" key="2">
    <source>
        <dbReference type="ARBA" id="ARBA00023125"/>
    </source>
</evidence>
<evidence type="ECO:0000259" key="4">
    <source>
        <dbReference type="PROSITE" id="PS50995"/>
    </source>
</evidence>
<evidence type="ECO:0000256" key="3">
    <source>
        <dbReference type="ARBA" id="ARBA00023163"/>
    </source>
</evidence>
<evidence type="ECO:0000313" key="5">
    <source>
        <dbReference type="EMBL" id="ARE23738.2"/>
    </source>
</evidence>
<dbReference type="SUPFAM" id="SSF46785">
    <property type="entry name" value="Winged helix' DNA-binding domain"/>
    <property type="match status" value="1"/>
</dbReference>
<dbReference type="GO" id="GO:0003700">
    <property type="term" value="F:DNA-binding transcription factor activity"/>
    <property type="evidence" value="ECO:0007669"/>
    <property type="project" value="InterPro"/>
</dbReference>
<dbReference type="Gene3D" id="1.10.10.10">
    <property type="entry name" value="Winged helix-like DNA-binding domain superfamily/Winged helix DNA-binding domain"/>
    <property type="match status" value="1"/>
</dbReference>
<organism evidence="5 6">
    <name type="scientific">Lactococcus lactis subsp. cremoris</name>
    <name type="common">Streptococcus cremoris</name>
    <dbReference type="NCBI Taxonomy" id="1359"/>
    <lineage>
        <taxon>Bacteria</taxon>
        <taxon>Bacillati</taxon>
        <taxon>Bacillota</taxon>
        <taxon>Bacilli</taxon>
        <taxon>Lactobacillales</taxon>
        <taxon>Streptococcaceae</taxon>
        <taxon>Lactococcus</taxon>
    </lineage>
</organism>
<dbReference type="EMBL" id="CP015901">
    <property type="protein sequence ID" value="ARE23738.2"/>
    <property type="molecule type" value="Genomic_DNA"/>
</dbReference>
<reference evidence="5 6" key="1">
    <citation type="journal article" date="2017" name="BMC Genomics">
        <title>Comparative and functional genomics of the Lactococcus lactis taxon; insights into evolution and niche adaptation.</title>
        <authorList>
            <person name="Kelleher P."/>
            <person name="Bottacini F."/>
            <person name="Mahony J."/>
            <person name="Kilcawley K.N."/>
            <person name="van Sinderen D."/>
        </authorList>
    </citation>
    <scope>NUCLEOTIDE SEQUENCE [LARGE SCALE GENOMIC DNA]</scope>
    <source>
        <strain evidence="5 6">JM3</strain>
    </source>
</reference>
<dbReference type="InterPro" id="IPR036390">
    <property type="entry name" value="WH_DNA-bd_sf"/>
</dbReference>
<keyword evidence="2" id="KW-0238">DNA-binding</keyword>
<dbReference type="SMART" id="SM00347">
    <property type="entry name" value="HTH_MARR"/>
    <property type="match status" value="1"/>
</dbReference>
<feature type="domain" description="HTH marR-type" evidence="4">
    <location>
        <begin position="17"/>
        <end position="155"/>
    </location>
</feature>
<dbReference type="PROSITE" id="PS50995">
    <property type="entry name" value="HTH_MARR_2"/>
    <property type="match status" value="1"/>
</dbReference>
<dbReference type="PANTHER" id="PTHR42756:SF1">
    <property type="entry name" value="TRANSCRIPTIONAL REPRESSOR OF EMRAB OPERON"/>
    <property type="match status" value="1"/>
</dbReference>
<dbReference type="Proteomes" id="UP000192161">
    <property type="component" value="Chromosome"/>
</dbReference>
<dbReference type="PANTHER" id="PTHR42756">
    <property type="entry name" value="TRANSCRIPTIONAL REGULATOR, MARR"/>
    <property type="match status" value="1"/>
</dbReference>
<dbReference type="AlphaFoldDB" id="A0AA34TK24"/>
<dbReference type="InterPro" id="IPR036388">
    <property type="entry name" value="WH-like_DNA-bd_sf"/>
</dbReference>
<protein>
    <submittedName>
        <fullName evidence="5">MarR family winged helix-turn-helix transcriptional regulator</fullName>
    </submittedName>
</protein>
<evidence type="ECO:0000313" key="6">
    <source>
        <dbReference type="Proteomes" id="UP000192161"/>
    </source>
</evidence>
<accession>A0AA34TK24</accession>
<dbReference type="InterPro" id="IPR000835">
    <property type="entry name" value="HTH_MarR-typ"/>
</dbReference>
<sequence>MTNKKSYVIIIRMRTKKEAIGRLLKVASNQMSREFDNFAAQLDLTGQQMSILDFLGNQSEEGSGKEISQTMIELEFNIRRSTTTEILQRMEKRLLINRRTSLSDARQKSVELTEEGKRYLPEIRAYIQAHNKKALTGLSTEEIAAVEKFLNNFSVQEGRE</sequence>